<dbReference type="AlphaFoldDB" id="A0A021VSW7"/>
<gene>
    <name evidence="2" type="ORF">N866_11190</name>
</gene>
<protein>
    <submittedName>
        <fullName evidence="2">Uncharacterized protein</fullName>
    </submittedName>
</protein>
<dbReference type="Proteomes" id="UP000019753">
    <property type="component" value="Unassembled WGS sequence"/>
</dbReference>
<evidence type="ECO:0000256" key="1">
    <source>
        <dbReference type="SAM" id="MobiDB-lite"/>
    </source>
</evidence>
<name>A0A021VSW7_9CELL</name>
<feature type="region of interest" description="Disordered" evidence="1">
    <location>
        <begin position="1"/>
        <end position="24"/>
    </location>
</feature>
<keyword evidence="3" id="KW-1185">Reference proteome</keyword>
<reference evidence="2 3" key="1">
    <citation type="submission" date="2014-01" db="EMBL/GenBank/DDBJ databases">
        <title>Actinotalea ferrariae CF5-4.</title>
        <authorList>
            <person name="Chen F."/>
            <person name="Li Y."/>
            <person name="Wang G."/>
        </authorList>
    </citation>
    <scope>NUCLEOTIDE SEQUENCE [LARGE SCALE GENOMIC DNA]</scope>
    <source>
        <strain evidence="2 3">CF5-4</strain>
    </source>
</reference>
<evidence type="ECO:0000313" key="2">
    <source>
        <dbReference type="EMBL" id="EYR62162.1"/>
    </source>
</evidence>
<sequence length="78" mass="8234">MSGHPGTRVGPETGTCPQCGTRAPLVNYTPPAKDRAMPAEGYLGAHRRPGTRAGTRCRGSFGGWVERAARPTRVTATI</sequence>
<dbReference type="RefSeq" id="WP_034228663.1">
    <property type="nucleotide sequence ID" value="NZ_AXCW01000314.1"/>
</dbReference>
<evidence type="ECO:0000313" key="3">
    <source>
        <dbReference type="Proteomes" id="UP000019753"/>
    </source>
</evidence>
<comment type="caution">
    <text evidence="2">The sequence shown here is derived from an EMBL/GenBank/DDBJ whole genome shotgun (WGS) entry which is preliminary data.</text>
</comment>
<proteinExistence type="predicted"/>
<dbReference type="EMBL" id="AXCW01000314">
    <property type="protein sequence ID" value="EYR62162.1"/>
    <property type="molecule type" value="Genomic_DNA"/>
</dbReference>
<accession>A0A021VSW7</accession>
<organism evidence="2 3">
    <name type="scientific">Actinotalea ferrariae CF5-4</name>
    <dbReference type="NCBI Taxonomy" id="948458"/>
    <lineage>
        <taxon>Bacteria</taxon>
        <taxon>Bacillati</taxon>
        <taxon>Actinomycetota</taxon>
        <taxon>Actinomycetes</taxon>
        <taxon>Micrococcales</taxon>
        <taxon>Cellulomonadaceae</taxon>
        <taxon>Actinotalea</taxon>
    </lineage>
</organism>